<dbReference type="STRING" id="288992.SAMN04488522_102407"/>
<evidence type="ECO:0000256" key="1">
    <source>
        <dbReference type="ARBA" id="ARBA00004651"/>
    </source>
</evidence>
<accession>A0A1M4ZPK5</accession>
<dbReference type="InterPro" id="IPR012160">
    <property type="entry name" value="LtaS-like"/>
</dbReference>
<keyword evidence="4 9" id="KW-1133">Transmembrane helix</keyword>
<keyword evidence="5 9" id="KW-0472">Membrane</keyword>
<evidence type="ECO:0000256" key="5">
    <source>
        <dbReference type="ARBA" id="ARBA00023136"/>
    </source>
</evidence>
<feature type="binding site" evidence="8">
    <location>
        <position position="498"/>
    </location>
    <ligand>
        <name>Mn(2+)</name>
        <dbReference type="ChEBI" id="CHEBI:29035"/>
    </ligand>
</feature>
<feature type="transmembrane region" description="Helical" evidence="9">
    <location>
        <begin position="12"/>
        <end position="39"/>
    </location>
</feature>
<feature type="active site" evidence="6">
    <location>
        <position position="329"/>
    </location>
</feature>
<evidence type="ECO:0000256" key="4">
    <source>
        <dbReference type="ARBA" id="ARBA00022989"/>
    </source>
</evidence>
<dbReference type="EMBL" id="FQUQ01000002">
    <property type="protein sequence ID" value="SHF19855.1"/>
    <property type="molecule type" value="Genomic_DNA"/>
</dbReference>
<dbReference type="RefSeq" id="WP_073230311.1">
    <property type="nucleotide sequence ID" value="NZ_FQUQ01000002.1"/>
</dbReference>
<sequence>MKTLKIKDTTGLNLYLVLAYRFLILLFLYTLCRIGFYIFNQGLFQNITLPKYLYILWGGLKFDTSALIYINIIYILLHVIPFPFRYNEGFQKFCKWLFLISNSIGIIANLIDFVYYKFTLKRTTATVFGQFSNEQNKMKLFGDFLRDYWYLLVLLAVFIWGFSKLYQLVKVKKTVKFTWPVYLLHTVLMVAIALMCLTGVRGGWGFGTRPITLSNAGEFVDTPDQMALVLNTPFAIIRTLKVSKLKPLNYYDEQTLNSIYTPIHQPVDTGNFKNLNVVFLIIESLGKEHVGSLNKDVLNGTYKGYTPFLDSLVSESFTFSHTFANGRKSIDALPSVITGIPSINEPFVLSIYSSNKTTSVAQLLGEKGYETAFFHGAPNGSMGFSSYTHLAGIKKYFGENEYQKKGDSDGTWGIWDDPFMQFMADEINTLKQPFFASFFSLSSHHPFRVPDEYKGKFPKGPLPVQEPLGYTDMALRNFFNKAAKMPWYKNTLFVLCADHATVSYLPEYQNTPGYFSIPILFYRPGGELKGKADRLVQQLDIMPTVLNYLHYDKPYFSFGFDAFDKKTDNFVVNNNDGTFNFYMGDYYLVNDGKENLALYNLKTDRLVQHNILKTEPLIAEKLEKNLKAFKQQYNNRMIENKLTYK</sequence>
<evidence type="ECO:0000256" key="8">
    <source>
        <dbReference type="PIRSR" id="PIRSR005091-3"/>
    </source>
</evidence>
<feature type="transmembrane region" description="Helical" evidence="9">
    <location>
        <begin position="148"/>
        <end position="169"/>
    </location>
</feature>
<dbReference type="InterPro" id="IPR017850">
    <property type="entry name" value="Alkaline_phosphatase_core_sf"/>
</dbReference>
<reference evidence="12" key="1">
    <citation type="submission" date="2016-11" db="EMBL/GenBank/DDBJ databases">
        <authorList>
            <person name="Varghese N."/>
            <person name="Submissions S."/>
        </authorList>
    </citation>
    <scope>NUCLEOTIDE SEQUENCE [LARGE SCALE GENOMIC DNA]</scope>
    <source>
        <strain evidence="12">DSM 16990</strain>
    </source>
</reference>
<evidence type="ECO:0000259" key="10">
    <source>
        <dbReference type="Pfam" id="PF00884"/>
    </source>
</evidence>
<dbReference type="InterPro" id="IPR000917">
    <property type="entry name" value="Sulfatase_N"/>
</dbReference>
<dbReference type="Gene3D" id="3.30.1120.80">
    <property type="match status" value="1"/>
</dbReference>
<evidence type="ECO:0000256" key="6">
    <source>
        <dbReference type="PIRSR" id="PIRSR005091-1"/>
    </source>
</evidence>
<dbReference type="InterPro" id="IPR050448">
    <property type="entry name" value="OpgB/LTA_synthase_biosynth"/>
</dbReference>
<organism evidence="11 12">
    <name type="scientific">Pedobacter caeni</name>
    <dbReference type="NCBI Taxonomy" id="288992"/>
    <lineage>
        <taxon>Bacteria</taxon>
        <taxon>Pseudomonadati</taxon>
        <taxon>Bacteroidota</taxon>
        <taxon>Sphingobacteriia</taxon>
        <taxon>Sphingobacteriales</taxon>
        <taxon>Sphingobacteriaceae</taxon>
        <taxon>Pedobacter</taxon>
    </lineage>
</organism>
<evidence type="ECO:0000256" key="2">
    <source>
        <dbReference type="ARBA" id="ARBA00022475"/>
    </source>
</evidence>
<keyword evidence="7" id="KW-0464">Manganese</keyword>
<feature type="transmembrane region" description="Helical" evidence="9">
    <location>
        <begin position="96"/>
        <end position="116"/>
    </location>
</feature>
<dbReference type="GO" id="GO:0005886">
    <property type="term" value="C:plasma membrane"/>
    <property type="evidence" value="ECO:0007669"/>
    <property type="project" value="UniProtKB-SubCell"/>
</dbReference>
<dbReference type="PANTHER" id="PTHR47371:SF3">
    <property type="entry name" value="PHOSPHOGLYCEROL TRANSFERASE I"/>
    <property type="match status" value="1"/>
</dbReference>
<protein>
    <submittedName>
        <fullName evidence="11">Phosphoglycerol transferase MdoB</fullName>
    </submittedName>
</protein>
<dbReference type="Proteomes" id="UP000184287">
    <property type="component" value="Unassembled WGS sequence"/>
</dbReference>
<dbReference type="Pfam" id="PF00884">
    <property type="entry name" value="Sulfatase"/>
    <property type="match status" value="1"/>
</dbReference>
<keyword evidence="3 9" id="KW-0812">Transmembrane</keyword>
<dbReference type="GO" id="GO:0046872">
    <property type="term" value="F:metal ion binding"/>
    <property type="evidence" value="ECO:0007669"/>
    <property type="project" value="UniProtKB-KW"/>
</dbReference>
<evidence type="ECO:0000256" key="7">
    <source>
        <dbReference type="PIRSR" id="PIRSR005091-2"/>
    </source>
</evidence>
<dbReference type="CDD" id="cd16015">
    <property type="entry name" value="LTA_synthase"/>
    <property type="match status" value="1"/>
</dbReference>
<feature type="binding site" evidence="7">
    <location>
        <position position="444"/>
    </location>
    <ligand>
        <name>substrate</name>
    </ligand>
</feature>
<dbReference type="PANTHER" id="PTHR47371">
    <property type="entry name" value="LIPOTEICHOIC ACID SYNTHASE"/>
    <property type="match status" value="1"/>
</dbReference>
<keyword evidence="2" id="KW-1003">Cell membrane</keyword>
<feature type="binding site" evidence="8">
    <location>
        <position position="499"/>
    </location>
    <ligand>
        <name>Mn(2+)</name>
        <dbReference type="ChEBI" id="CHEBI:29035"/>
    </ligand>
</feature>
<keyword evidence="7" id="KW-0479">Metal-binding</keyword>
<evidence type="ECO:0000256" key="9">
    <source>
        <dbReference type="SAM" id="Phobius"/>
    </source>
</evidence>
<feature type="transmembrane region" description="Helical" evidence="9">
    <location>
        <begin position="181"/>
        <end position="204"/>
    </location>
</feature>
<feature type="domain" description="Sulfatase N-terminal" evidence="10">
    <location>
        <begin position="276"/>
        <end position="550"/>
    </location>
</feature>
<comment type="subcellular location">
    <subcellularLocation>
        <location evidence="1">Cell membrane</location>
        <topology evidence="1">Multi-pass membrane protein</topology>
    </subcellularLocation>
</comment>
<dbReference type="SUPFAM" id="SSF53649">
    <property type="entry name" value="Alkaline phosphatase-like"/>
    <property type="match status" value="1"/>
</dbReference>
<dbReference type="AlphaFoldDB" id="A0A1M4ZPK5"/>
<proteinExistence type="predicted"/>
<name>A0A1M4ZPK5_9SPHI</name>
<dbReference type="Gene3D" id="3.40.720.10">
    <property type="entry name" value="Alkaline Phosphatase, subunit A"/>
    <property type="match status" value="1"/>
</dbReference>
<evidence type="ECO:0000313" key="12">
    <source>
        <dbReference type="Proteomes" id="UP000184287"/>
    </source>
</evidence>
<dbReference type="GO" id="GO:0016740">
    <property type="term" value="F:transferase activity"/>
    <property type="evidence" value="ECO:0007669"/>
    <property type="project" value="UniProtKB-KW"/>
</dbReference>
<feature type="binding site" evidence="8">
    <location>
        <position position="283"/>
    </location>
    <ligand>
        <name>Mn(2+)</name>
        <dbReference type="ChEBI" id="CHEBI:29035"/>
    </ligand>
</feature>
<evidence type="ECO:0000256" key="3">
    <source>
        <dbReference type="ARBA" id="ARBA00022692"/>
    </source>
</evidence>
<dbReference type="PIRSF" id="PIRSF005091">
    <property type="entry name" value="Mmb_sulf_HI1246"/>
    <property type="match status" value="1"/>
</dbReference>
<gene>
    <name evidence="11" type="ORF">SAMN04488522_102407</name>
</gene>
<keyword evidence="11" id="KW-0808">Transferase</keyword>
<evidence type="ECO:0000313" key="11">
    <source>
        <dbReference type="EMBL" id="SHF19855.1"/>
    </source>
</evidence>
<keyword evidence="12" id="KW-1185">Reference proteome</keyword>